<organism evidence="2">
    <name type="scientific">Sesamum latifolium</name>
    <dbReference type="NCBI Taxonomy" id="2727402"/>
    <lineage>
        <taxon>Eukaryota</taxon>
        <taxon>Viridiplantae</taxon>
        <taxon>Streptophyta</taxon>
        <taxon>Embryophyta</taxon>
        <taxon>Tracheophyta</taxon>
        <taxon>Spermatophyta</taxon>
        <taxon>Magnoliopsida</taxon>
        <taxon>eudicotyledons</taxon>
        <taxon>Gunneridae</taxon>
        <taxon>Pentapetalae</taxon>
        <taxon>asterids</taxon>
        <taxon>lamiids</taxon>
        <taxon>Lamiales</taxon>
        <taxon>Pedaliaceae</taxon>
        <taxon>Sesamum</taxon>
    </lineage>
</organism>
<feature type="region of interest" description="Disordered" evidence="1">
    <location>
        <begin position="433"/>
        <end position="469"/>
    </location>
</feature>
<feature type="region of interest" description="Disordered" evidence="1">
    <location>
        <begin position="142"/>
        <end position="214"/>
    </location>
</feature>
<dbReference type="EMBL" id="JACGWN010000007">
    <property type="protein sequence ID" value="KAL0444915.1"/>
    <property type="molecule type" value="Genomic_DNA"/>
</dbReference>
<dbReference type="PANTHER" id="PTHR35707:SF1">
    <property type="entry name" value="SPC7 KINETOCHORE PROTEIN DOMAIN-CONTAINING PROTEIN"/>
    <property type="match status" value="1"/>
</dbReference>
<feature type="region of interest" description="Disordered" evidence="1">
    <location>
        <begin position="52"/>
        <end position="71"/>
    </location>
</feature>
<comment type="caution">
    <text evidence="2">The sequence shown here is derived from an EMBL/GenBank/DDBJ whole genome shotgun (WGS) entry which is preliminary data.</text>
</comment>
<reference evidence="2" key="2">
    <citation type="journal article" date="2024" name="Plant">
        <title>Genomic evolution and insights into agronomic trait innovations of Sesamum species.</title>
        <authorList>
            <person name="Miao H."/>
            <person name="Wang L."/>
            <person name="Qu L."/>
            <person name="Liu H."/>
            <person name="Sun Y."/>
            <person name="Le M."/>
            <person name="Wang Q."/>
            <person name="Wei S."/>
            <person name="Zheng Y."/>
            <person name="Lin W."/>
            <person name="Duan Y."/>
            <person name="Cao H."/>
            <person name="Xiong S."/>
            <person name="Wang X."/>
            <person name="Wei L."/>
            <person name="Li C."/>
            <person name="Ma Q."/>
            <person name="Ju M."/>
            <person name="Zhao R."/>
            <person name="Li G."/>
            <person name="Mu C."/>
            <person name="Tian Q."/>
            <person name="Mei H."/>
            <person name="Zhang T."/>
            <person name="Gao T."/>
            <person name="Zhang H."/>
        </authorList>
    </citation>
    <scope>NUCLEOTIDE SEQUENCE</scope>
    <source>
        <strain evidence="2">KEN1</strain>
    </source>
</reference>
<feature type="compositionally biased region" description="Basic and acidic residues" evidence="1">
    <location>
        <begin position="435"/>
        <end position="446"/>
    </location>
</feature>
<sequence>MHYRSLALSESGVDLKTPTGVQLFFEEKTPTNANMGSSMVFTLGKKPIPKSSMPVTEVNDSHNSNDMSLGENPNKYNYDKLSPGLDALLARAVKIFLLVLMIITSASPKRKESEDLPSVDRGVDLVNPSDCIRKEIGGVNSRNVLNGEESTPRREFGEANGPHRTFHRGLSPKTFSSSTLGAAASNIDNYKPNTSPDQLSKDESETALVPSTSSPVKQRQLLLTTVSPSQLLGAASPLLAKPVSLLRNDSVEHHETQTSIQKSISKLEVLEKSAFSSSFSAKVDNSTIKSLDFLKSPNFDAFLEKNRHISRMNFEDSITEEKLASVDQSKERSYAFSMNGTRAESGENRLGEHLGQLMSRKLPNELSAKSLSADQSKYRRSSPKIWSGNKLMRVKILSPQFVSSPGRLLEKKLSTTLGLQSSQSKDLVVQSRFKQISDPDKDRDSTPEGNLTDGILSTSNANRDAVSTGMDGKLGSPFLEVNHLTNLIEERAIDNGEVDTYSRNESFGNIDNFITPAKKNKSQVKHSKILEMGNQTIREISRFEDDLPGAEFRVISHGSVSPFTYKNLEEPTLQKNLLEFPTAISSRKEIENTHSPIVPSPSTIQLSGRLEKFSGNKRSIELLLRDTQYRTEMTIVQRSPKLQKGGNVDPERQLYLNEGRSTLSGDERKKWTDIYSKFSEDMKKMISGSADKLNNKMIDVLGDMFIHQQRSKIYEMLHLGVMPQNAVVLHDPQRGKIVEVNSLLLQVVFEKAKLQLKNVQREKLLKRLQILSSRVQESLILRANILSNPLGTHTTNVLVDAVGDQSLSVTLKDGHEVCHEKLTAVRQAVEALDRKILNLKGTFHACCKLKAEQSCDDTIALVNEQLIKTASCRFIRLDMQVDTLAL</sequence>
<gene>
    <name evidence="2" type="ORF">Slati_2214200</name>
</gene>
<proteinExistence type="predicted"/>
<dbReference type="AlphaFoldDB" id="A0AAW2WXU2"/>
<accession>A0AAW2WXU2</accession>
<reference evidence="2" key="1">
    <citation type="submission" date="2020-06" db="EMBL/GenBank/DDBJ databases">
        <authorList>
            <person name="Li T."/>
            <person name="Hu X."/>
            <person name="Zhang T."/>
            <person name="Song X."/>
            <person name="Zhang H."/>
            <person name="Dai N."/>
            <person name="Sheng W."/>
            <person name="Hou X."/>
            <person name="Wei L."/>
        </authorList>
    </citation>
    <scope>NUCLEOTIDE SEQUENCE</scope>
    <source>
        <strain evidence="2">KEN1</strain>
        <tissue evidence="2">Leaf</tissue>
    </source>
</reference>
<protein>
    <submittedName>
        <fullName evidence="2">Uncharacterized protein</fullName>
    </submittedName>
</protein>
<evidence type="ECO:0000313" key="2">
    <source>
        <dbReference type="EMBL" id="KAL0444915.1"/>
    </source>
</evidence>
<evidence type="ECO:0000256" key="1">
    <source>
        <dbReference type="SAM" id="MobiDB-lite"/>
    </source>
</evidence>
<feature type="compositionally biased region" description="Polar residues" evidence="1">
    <location>
        <begin position="173"/>
        <end position="198"/>
    </location>
</feature>
<dbReference type="PANTHER" id="PTHR35707">
    <property type="entry name" value="OS06G0608100 PROTEIN"/>
    <property type="match status" value="1"/>
</dbReference>
<name>A0AAW2WXU2_9LAMI</name>